<feature type="region of interest" description="Disordered" evidence="6">
    <location>
        <begin position="1"/>
        <end position="45"/>
    </location>
</feature>
<keyword evidence="4 7" id="KW-1133">Transmembrane helix</keyword>
<feature type="transmembrane region" description="Helical" evidence="7">
    <location>
        <begin position="389"/>
        <end position="410"/>
    </location>
</feature>
<dbReference type="PANTHER" id="PTHR39087">
    <property type="entry name" value="UPF0104 MEMBRANE PROTEIN MJ1595"/>
    <property type="match status" value="1"/>
</dbReference>
<dbReference type="OrthoDB" id="6057470at2"/>
<dbReference type="EMBL" id="QOIL01000020">
    <property type="protein sequence ID" value="RCG26280.1"/>
    <property type="molecule type" value="Genomic_DNA"/>
</dbReference>
<keyword evidence="3 7" id="KW-0812">Transmembrane</keyword>
<dbReference type="GO" id="GO:0005886">
    <property type="term" value="C:plasma membrane"/>
    <property type="evidence" value="ECO:0007669"/>
    <property type="project" value="UniProtKB-SubCell"/>
</dbReference>
<evidence type="ECO:0000256" key="3">
    <source>
        <dbReference type="ARBA" id="ARBA00022692"/>
    </source>
</evidence>
<evidence type="ECO:0000256" key="7">
    <source>
        <dbReference type="SAM" id="Phobius"/>
    </source>
</evidence>
<keyword evidence="9" id="KW-1185">Reference proteome</keyword>
<gene>
    <name evidence="8" type="ORF">DQ384_30230</name>
</gene>
<evidence type="ECO:0000256" key="4">
    <source>
        <dbReference type="ARBA" id="ARBA00022989"/>
    </source>
</evidence>
<feature type="transmembrane region" description="Helical" evidence="7">
    <location>
        <begin position="360"/>
        <end position="383"/>
    </location>
</feature>
<feature type="transmembrane region" description="Helical" evidence="7">
    <location>
        <begin position="284"/>
        <end position="306"/>
    </location>
</feature>
<accession>A0A367F9M5</accession>
<sequence length="491" mass="51312">MGVPRGAVRPVHHPSRDHGQGAAAARRREGRLPAQHDRNGPAQAPQTASDLLRVGDGHLPHAAARVPQPLAAGRARGDVRGVRVDEPEIPRVRPPPPGHRVRAVGHLDAALLPHGVLPRRLRRAAARRLRAGPPAGRAGQDRPGRRAAGRCARVRALRLPRLPRPLARALIAAFALVVAGAIVLTLTRLDWSVVAVLFSRRDTGQISLLLACSLLAGMAGLSFGFLAWRVVLLETGAPVSEPRVVRIFFVGFLSKYVPGRVPGMIAITKVATANGVTFGRLMSISALVMSLVLLSGLTVGLLAGVQLLGARAAWLAGAAVLIVVVLVRPQLINRSSALLLRLLRRPDAAKAASARGVRLAVAWQTVSWAVTGLHVWPLAIAMGAPPARSLALCVGAFTLATTIGIASVFIPDGIGVREAVMTAALTLVLPAPAAAVVALASRLVSTVSEVILGAAALGVAEYLIRRRPADPHEIALPTGPPPTGLGHHAEL</sequence>
<feature type="transmembrane region" description="Helical" evidence="7">
    <location>
        <begin position="206"/>
        <end position="228"/>
    </location>
</feature>
<comment type="subcellular location">
    <subcellularLocation>
        <location evidence="1">Cell membrane</location>
        <topology evidence="1">Multi-pass membrane protein</topology>
    </subcellularLocation>
</comment>
<organism evidence="8 9">
    <name type="scientific">Sphaerisporangium album</name>
    <dbReference type="NCBI Taxonomy" id="509200"/>
    <lineage>
        <taxon>Bacteria</taxon>
        <taxon>Bacillati</taxon>
        <taxon>Actinomycetota</taxon>
        <taxon>Actinomycetes</taxon>
        <taxon>Streptosporangiales</taxon>
        <taxon>Streptosporangiaceae</taxon>
        <taxon>Sphaerisporangium</taxon>
    </lineage>
</organism>
<evidence type="ECO:0000313" key="8">
    <source>
        <dbReference type="EMBL" id="RCG26280.1"/>
    </source>
</evidence>
<feature type="compositionally biased region" description="Basic and acidic residues" evidence="6">
    <location>
        <begin position="75"/>
        <end position="91"/>
    </location>
</feature>
<name>A0A367F9M5_9ACTN</name>
<feature type="transmembrane region" description="Helical" evidence="7">
    <location>
        <begin position="422"/>
        <end position="440"/>
    </location>
</feature>
<reference evidence="8 9" key="1">
    <citation type="submission" date="2018-06" db="EMBL/GenBank/DDBJ databases">
        <title>Sphaerisporangium craniellae sp. nov., isolated from a marine sponge in the South China Sea.</title>
        <authorList>
            <person name="Li L."/>
        </authorList>
    </citation>
    <scope>NUCLEOTIDE SEQUENCE [LARGE SCALE GENOMIC DNA]</scope>
    <source>
        <strain evidence="8 9">CCTCC AA 208026</strain>
    </source>
</reference>
<feature type="transmembrane region" description="Helical" evidence="7">
    <location>
        <begin position="312"/>
        <end position="331"/>
    </location>
</feature>
<proteinExistence type="predicted"/>
<feature type="transmembrane region" description="Helical" evidence="7">
    <location>
        <begin position="165"/>
        <end position="186"/>
    </location>
</feature>
<keyword evidence="5 7" id="KW-0472">Membrane</keyword>
<protein>
    <submittedName>
        <fullName evidence="8">UPF0104 family protein</fullName>
    </submittedName>
</protein>
<dbReference type="Proteomes" id="UP000253094">
    <property type="component" value="Unassembled WGS sequence"/>
</dbReference>
<dbReference type="AlphaFoldDB" id="A0A367F9M5"/>
<evidence type="ECO:0000256" key="1">
    <source>
        <dbReference type="ARBA" id="ARBA00004651"/>
    </source>
</evidence>
<feature type="compositionally biased region" description="Basic and acidic residues" evidence="6">
    <location>
        <begin position="26"/>
        <end position="39"/>
    </location>
</feature>
<dbReference type="PANTHER" id="PTHR39087:SF2">
    <property type="entry name" value="UPF0104 MEMBRANE PROTEIN MJ1595"/>
    <property type="match status" value="1"/>
</dbReference>
<comment type="caution">
    <text evidence="8">The sequence shown here is derived from an EMBL/GenBank/DDBJ whole genome shotgun (WGS) entry which is preliminary data.</text>
</comment>
<feature type="region of interest" description="Disordered" evidence="6">
    <location>
        <begin position="62"/>
        <end position="99"/>
    </location>
</feature>
<keyword evidence="2" id="KW-1003">Cell membrane</keyword>
<evidence type="ECO:0000256" key="2">
    <source>
        <dbReference type="ARBA" id="ARBA00022475"/>
    </source>
</evidence>
<evidence type="ECO:0000256" key="6">
    <source>
        <dbReference type="SAM" id="MobiDB-lite"/>
    </source>
</evidence>
<evidence type="ECO:0000256" key="5">
    <source>
        <dbReference type="ARBA" id="ARBA00023136"/>
    </source>
</evidence>
<dbReference type="InterPro" id="IPR022791">
    <property type="entry name" value="L-PG_synthase/AglD"/>
</dbReference>
<evidence type="ECO:0000313" key="9">
    <source>
        <dbReference type="Proteomes" id="UP000253094"/>
    </source>
</evidence>
<dbReference type="Pfam" id="PF03706">
    <property type="entry name" value="LPG_synthase_TM"/>
    <property type="match status" value="1"/>
</dbReference>